<evidence type="ECO:0000313" key="3">
    <source>
        <dbReference type="Proteomes" id="UP000232673"/>
    </source>
</evidence>
<proteinExistence type="predicted"/>
<organism evidence="2 3">
    <name type="scientific">Salegentibacter salinarum</name>
    <dbReference type="NCBI Taxonomy" id="447422"/>
    <lineage>
        <taxon>Bacteria</taxon>
        <taxon>Pseudomonadati</taxon>
        <taxon>Bacteroidota</taxon>
        <taxon>Flavobacteriia</taxon>
        <taxon>Flavobacteriales</taxon>
        <taxon>Flavobacteriaceae</taxon>
        <taxon>Salegentibacter</taxon>
    </lineage>
</organism>
<dbReference type="STRING" id="447422.SAMN05660903_03702"/>
<keyword evidence="1" id="KW-1133">Transmembrane helix</keyword>
<protein>
    <submittedName>
        <fullName evidence="2">Uncharacterized protein</fullName>
    </submittedName>
</protein>
<dbReference type="AlphaFoldDB" id="A0A2N0TTF8"/>
<evidence type="ECO:0000313" key="2">
    <source>
        <dbReference type="EMBL" id="PKD18030.1"/>
    </source>
</evidence>
<comment type="caution">
    <text evidence="2">The sequence shown here is derived from an EMBL/GenBank/DDBJ whole genome shotgun (WGS) entry which is preliminary data.</text>
</comment>
<name>A0A2N0TTF8_9FLAO</name>
<dbReference type="RefSeq" id="WP_079714646.1">
    <property type="nucleotide sequence ID" value="NZ_FUZC01000026.1"/>
</dbReference>
<dbReference type="EMBL" id="LKTS01000025">
    <property type="protein sequence ID" value="PKD18030.1"/>
    <property type="molecule type" value="Genomic_DNA"/>
</dbReference>
<keyword evidence="1" id="KW-0472">Membrane</keyword>
<accession>A0A2N0TTF8</accession>
<dbReference type="Proteomes" id="UP000232673">
    <property type="component" value="Unassembled WGS sequence"/>
</dbReference>
<keyword evidence="1" id="KW-0812">Transmembrane</keyword>
<gene>
    <name evidence="2" type="ORF">APR41_18120</name>
</gene>
<sequence length="151" mass="17158">MKSKKNLYFLFPSVVLIWGALLYQFMGSFPKETTSNVLASKEFISDFEYKQEQEFSLNSIDRDPFLGKSYLKASPPNPKIKKSSPSIPWPKIHYLGSVSDKEGLNGIEIIIIDGHQNLFKIGEIKSDITLISTQDNSVTLKYKGQIKKFSM</sequence>
<evidence type="ECO:0000256" key="1">
    <source>
        <dbReference type="SAM" id="Phobius"/>
    </source>
</evidence>
<keyword evidence="3" id="KW-1185">Reference proteome</keyword>
<reference evidence="2 3" key="1">
    <citation type="submission" date="2015-10" db="EMBL/GenBank/DDBJ databases">
        <title>Draft genome sequence of Salegentibacter salinarum KCTC 12975.</title>
        <authorList>
            <person name="Lin W."/>
            <person name="Zheng Q."/>
        </authorList>
    </citation>
    <scope>NUCLEOTIDE SEQUENCE [LARGE SCALE GENOMIC DNA]</scope>
    <source>
        <strain evidence="2 3">KCTC 12975</strain>
    </source>
</reference>
<feature type="transmembrane region" description="Helical" evidence="1">
    <location>
        <begin position="7"/>
        <end position="26"/>
    </location>
</feature>
<dbReference type="OrthoDB" id="676730at2"/>